<gene>
    <name evidence="1" type="primary">AlNc14C250G9624</name>
    <name evidence="1" type="ORF">ALNC14_107790</name>
</gene>
<proteinExistence type="predicted"/>
<reference evidence="1" key="2">
    <citation type="submission" date="2011-02" db="EMBL/GenBank/DDBJ databases">
        <authorList>
            <person name="MacLean D."/>
        </authorList>
    </citation>
    <scope>NUCLEOTIDE SEQUENCE</scope>
</reference>
<protein>
    <submittedName>
        <fullName evidence="1">AlNc14C250G9624 protein</fullName>
    </submittedName>
</protein>
<dbReference type="AlphaFoldDB" id="F0WTE5"/>
<sequence length="122" mass="13440">MRQAELITPSPDTTVHIEPQDAGIIKSFKSQLSGISDNYVVENRDLMLEQVDEVGVEAMDKRAEQLYNVSILVAMSLAQKACDKVTKATVVNCWSHTAILAAGIYALVSKMNYLRSAPKQVK</sequence>
<reference evidence="1" key="1">
    <citation type="journal article" date="2011" name="PLoS Biol.">
        <title>Gene gain and loss during evolution of obligate parasitism in the white rust pathogen of Arabidopsis thaliana.</title>
        <authorList>
            <person name="Kemen E."/>
            <person name="Gardiner A."/>
            <person name="Schultz-Larsen T."/>
            <person name="Kemen A.C."/>
            <person name="Balmuth A.L."/>
            <person name="Robert-Seilaniantz A."/>
            <person name="Bailey K."/>
            <person name="Holub E."/>
            <person name="Studholme D.J."/>
            <person name="Maclean D."/>
            <person name="Jones J.D."/>
        </authorList>
    </citation>
    <scope>NUCLEOTIDE SEQUENCE</scope>
</reference>
<evidence type="ECO:0000313" key="1">
    <source>
        <dbReference type="EMBL" id="CCA24635.1"/>
    </source>
</evidence>
<organism evidence="1">
    <name type="scientific">Albugo laibachii Nc14</name>
    <dbReference type="NCBI Taxonomy" id="890382"/>
    <lineage>
        <taxon>Eukaryota</taxon>
        <taxon>Sar</taxon>
        <taxon>Stramenopiles</taxon>
        <taxon>Oomycota</taxon>
        <taxon>Peronosporomycetes</taxon>
        <taxon>Albuginales</taxon>
        <taxon>Albuginaceae</taxon>
        <taxon>Albugo</taxon>
    </lineage>
</organism>
<accession>F0WTE5</accession>
<dbReference type="HOGENOM" id="CLU_088458_2_1_1"/>
<name>F0WTE5_9STRA</name>
<dbReference type="EMBL" id="FR824295">
    <property type="protein sequence ID" value="CCA24635.1"/>
    <property type="molecule type" value="Genomic_DNA"/>
</dbReference>